<gene>
    <name evidence="6 8" type="primary">moaC</name>
    <name evidence="8" type="ORF">K8V39_12330</name>
</gene>
<proteinExistence type="inferred from homology"/>
<feature type="domain" description="Molybdopterin cofactor biosynthesis C (MoaC)" evidence="7">
    <location>
        <begin position="14"/>
        <end position="149"/>
    </location>
</feature>
<evidence type="ECO:0000256" key="5">
    <source>
        <dbReference type="ARBA" id="ARBA00023239"/>
    </source>
</evidence>
<dbReference type="Pfam" id="PF01967">
    <property type="entry name" value="MoaC"/>
    <property type="match status" value="1"/>
</dbReference>
<dbReference type="OrthoDB" id="9794429at2"/>
<evidence type="ECO:0000256" key="3">
    <source>
        <dbReference type="ARBA" id="ARBA00012575"/>
    </source>
</evidence>
<comment type="catalytic activity">
    <reaction evidence="1 6">
        <text>(8S)-3',8-cyclo-7,8-dihydroguanosine 5'-triphosphate = cyclic pyranopterin phosphate + diphosphate</text>
        <dbReference type="Rhea" id="RHEA:49580"/>
        <dbReference type="ChEBI" id="CHEBI:33019"/>
        <dbReference type="ChEBI" id="CHEBI:59648"/>
        <dbReference type="ChEBI" id="CHEBI:131766"/>
        <dbReference type="EC" id="4.6.1.17"/>
    </reaction>
</comment>
<dbReference type="AlphaFoldDB" id="A0A9D2VZZ1"/>
<reference evidence="8" key="1">
    <citation type="journal article" date="2021" name="PeerJ">
        <title>Extensive microbial diversity within the chicken gut microbiome revealed by metagenomics and culture.</title>
        <authorList>
            <person name="Gilroy R."/>
            <person name="Ravi A."/>
            <person name="Getino M."/>
            <person name="Pursley I."/>
            <person name="Horton D.L."/>
            <person name="Alikhan N.F."/>
            <person name="Baker D."/>
            <person name="Gharbi K."/>
            <person name="Hall N."/>
            <person name="Watson M."/>
            <person name="Adriaenssens E.M."/>
            <person name="Foster-Nyarko E."/>
            <person name="Jarju S."/>
            <person name="Secka A."/>
            <person name="Antonio M."/>
            <person name="Oren A."/>
            <person name="Chaudhuri R.R."/>
            <person name="La Ragione R."/>
            <person name="Hildebrand F."/>
            <person name="Pallen M.J."/>
        </authorList>
    </citation>
    <scope>NUCLEOTIDE SEQUENCE</scope>
    <source>
        <strain evidence="8">USAMLcec4-12693</strain>
    </source>
</reference>
<dbReference type="InterPro" id="IPR002820">
    <property type="entry name" value="Mopterin_CF_biosynth-C_dom"/>
</dbReference>
<comment type="pathway">
    <text evidence="2 6">Cofactor biosynthesis; molybdopterin biosynthesis.</text>
</comment>
<dbReference type="InterPro" id="IPR047594">
    <property type="entry name" value="MoaC_bact/euk"/>
</dbReference>
<comment type="subunit">
    <text evidence="6">Homohexamer; trimer of dimers.</text>
</comment>
<feature type="active site" evidence="6">
    <location>
        <position position="127"/>
    </location>
</feature>
<dbReference type="EMBL" id="DYXE01000096">
    <property type="protein sequence ID" value="HJH51029.1"/>
    <property type="molecule type" value="Genomic_DNA"/>
</dbReference>
<dbReference type="NCBIfam" id="TIGR00581">
    <property type="entry name" value="moaC"/>
    <property type="match status" value="1"/>
</dbReference>
<dbReference type="InterPro" id="IPR023045">
    <property type="entry name" value="MoaC"/>
</dbReference>
<comment type="similarity">
    <text evidence="6">Belongs to the MoaC family.</text>
</comment>
<organism evidence="8 9">
    <name type="scientific">Merdimonas faecis</name>
    <dbReference type="NCBI Taxonomy" id="1653435"/>
    <lineage>
        <taxon>Bacteria</taxon>
        <taxon>Bacillati</taxon>
        <taxon>Bacillota</taxon>
        <taxon>Clostridia</taxon>
        <taxon>Lachnospirales</taxon>
        <taxon>Lachnospiraceae</taxon>
        <taxon>Merdimonas</taxon>
    </lineage>
</organism>
<evidence type="ECO:0000313" key="8">
    <source>
        <dbReference type="EMBL" id="HJH51029.1"/>
    </source>
</evidence>
<dbReference type="EC" id="4.6.1.17" evidence="3 6"/>
<dbReference type="Gene3D" id="3.30.70.640">
    <property type="entry name" value="Molybdopterin cofactor biosynthesis C (MoaC) domain"/>
    <property type="match status" value="1"/>
</dbReference>
<evidence type="ECO:0000313" key="9">
    <source>
        <dbReference type="Proteomes" id="UP000813420"/>
    </source>
</evidence>
<dbReference type="GO" id="GO:0061799">
    <property type="term" value="F:cyclic pyranopterin monophosphate synthase activity"/>
    <property type="evidence" value="ECO:0007669"/>
    <property type="project" value="UniProtKB-UniRule"/>
</dbReference>
<feature type="binding site" evidence="6">
    <location>
        <begin position="112"/>
        <end position="113"/>
    </location>
    <ligand>
        <name>substrate</name>
    </ligand>
</feature>
<evidence type="ECO:0000256" key="6">
    <source>
        <dbReference type="HAMAP-Rule" id="MF_01224"/>
    </source>
</evidence>
<reference evidence="8" key="2">
    <citation type="submission" date="2021-09" db="EMBL/GenBank/DDBJ databases">
        <authorList>
            <person name="Gilroy R."/>
        </authorList>
    </citation>
    <scope>NUCLEOTIDE SEQUENCE</scope>
    <source>
        <strain evidence="8">USAMLcec4-12693</strain>
    </source>
</reference>
<dbReference type="NCBIfam" id="NF006870">
    <property type="entry name" value="PRK09364.1"/>
    <property type="match status" value="1"/>
</dbReference>
<comment type="function">
    <text evidence="6">Catalyzes the conversion of (8S)-3',8-cyclo-7,8-dihydroguanosine 5'-triphosphate to cyclic pyranopterin monophosphate (cPMP).</text>
</comment>
<evidence type="ECO:0000259" key="7">
    <source>
        <dbReference type="Pfam" id="PF01967"/>
    </source>
</evidence>
<comment type="caution">
    <text evidence="8">The sequence shown here is derived from an EMBL/GenBank/DDBJ whole genome shotgun (WGS) entry which is preliminary data.</text>
</comment>
<dbReference type="CDD" id="cd01420">
    <property type="entry name" value="MoaC_PE"/>
    <property type="match status" value="1"/>
</dbReference>
<evidence type="ECO:0000256" key="4">
    <source>
        <dbReference type="ARBA" id="ARBA00023150"/>
    </source>
</evidence>
<evidence type="ECO:0000256" key="2">
    <source>
        <dbReference type="ARBA" id="ARBA00005046"/>
    </source>
</evidence>
<evidence type="ECO:0000256" key="1">
    <source>
        <dbReference type="ARBA" id="ARBA00001637"/>
    </source>
</evidence>
<dbReference type="InterPro" id="IPR050105">
    <property type="entry name" value="MoCo_biosynth_MoaA/MoaC"/>
</dbReference>
<keyword evidence="5 6" id="KW-0456">Lyase</keyword>
<keyword evidence="4 6" id="KW-0501">Molybdenum cofactor biosynthesis</keyword>
<protein>
    <recommendedName>
        <fullName evidence="3 6">Cyclic pyranopterin monophosphate synthase</fullName>
        <ecNumber evidence="3 6">4.6.1.17</ecNumber>
    </recommendedName>
    <alternativeName>
        <fullName evidence="6">Molybdenum cofactor biosynthesis protein C</fullName>
    </alternativeName>
</protein>
<sequence>MDFTHFDEKGRALMVDVTEKNETERCAVATGRILVSRRVYEAIEEGTIGKGDVLSVAATAGVMGAKRTSELIPMCHILPLSGCRIQFEMDPEACAVHCYCTVKITGKTGVEMEALTGVSVALLTIYDMCKALDKTMEIGEIYLCRKTGGKSGEIVNDRTALRNNKDLKNLNLW</sequence>
<dbReference type="PANTHER" id="PTHR22960">
    <property type="entry name" value="MOLYBDOPTERIN COFACTOR SYNTHESIS PROTEIN A"/>
    <property type="match status" value="1"/>
</dbReference>
<dbReference type="GO" id="GO:0006777">
    <property type="term" value="P:Mo-molybdopterin cofactor biosynthetic process"/>
    <property type="evidence" value="ECO:0007669"/>
    <property type="project" value="UniProtKB-UniRule"/>
</dbReference>
<dbReference type="SUPFAM" id="SSF55040">
    <property type="entry name" value="Molybdenum cofactor biosynthesis protein C, MoaC"/>
    <property type="match status" value="1"/>
</dbReference>
<dbReference type="RefSeq" id="WP_070088875.1">
    <property type="nucleotide sequence ID" value="NZ_CABMJS010000017.1"/>
</dbReference>
<name>A0A9D2VZZ1_9FIRM</name>
<feature type="binding site" evidence="6">
    <location>
        <begin position="74"/>
        <end position="76"/>
    </location>
    <ligand>
        <name>substrate</name>
    </ligand>
</feature>
<dbReference type="HAMAP" id="MF_01224_B">
    <property type="entry name" value="MoaC_B"/>
    <property type="match status" value="1"/>
</dbReference>
<dbReference type="Proteomes" id="UP000813420">
    <property type="component" value="Unassembled WGS sequence"/>
</dbReference>
<dbReference type="InterPro" id="IPR036522">
    <property type="entry name" value="MoaC_sf"/>
</dbReference>
<accession>A0A9D2VZZ1</accession>